<dbReference type="GO" id="GO:0005789">
    <property type="term" value="C:endoplasmic reticulum membrane"/>
    <property type="evidence" value="ECO:0007669"/>
    <property type="project" value="UniProtKB-SubCell"/>
</dbReference>
<dbReference type="PANTHER" id="PTHR28285:SF1">
    <property type="entry name" value="PROTEIN BIG1"/>
    <property type="match status" value="1"/>
</dbReference>
<dbReference type="RefSeq" id="XP_003019462.1">
    <property type="nucleotide sequence ID" value="XM_003019416.1"/>
</dbReference>
<comment type="caution">
    <text evidence="13">The sequence shown here is derived from an EMBL/GenBank/DDBJ whole genome shotgun (WGS) entry which is preliminary data.</text>
</comment>
<keyword evidence="7 11" id="KW-1133">Transmembrane helix</keyword>
<evidence type="ECO:0000256" key="9">
    <source>
        <dbReference type="ARBA" id="ARBA00023316"/>
    </source>
</evidence>
<dbReference type="OrthoDB" id="9985059at2759"/>
<feature type="transmembrane region" description="Helical" evidence="11">
    <location>
        <begin position="253"/>
        <end position="276"/>
    </location>
</feature>
<dbReference type="GeneID" id="9577912"/>
<dbReference type="Proteomes" id="UP000008383">
    <property type="component" value="Unassembled WGS sequence"/>
</dbReference>
<dbReference type="InterPro" id="IPR046756">
    <property type="entry name" value="VAS1/VOA1_TM"/>
</dbReference>
<keyword evidence="14" id="KW-1185">Reference proteome</keyword>
<evidence type="ECO:0000256" key="11">
    <source>
        <dbReference type="SAM" id="Phobius"/>
    </source>
</evidence>
<evidence type="ECO:0000256" key="10">
    <source>
        <dbReference type="SAM" id="MobiDB-lite"/>
    </source>
</evidence>
<feature type="domain" description="V-type proton ATPase subunit S1/VOA1 transmembrane" evidence="12">
    <location>
        <begin position="252"/>
        <end position="291"/>
    </location>
</feature>
<dbReference type="EMBL" id="ACYE01000372">
    <property type="protein sequence ID" value="EFE38817.1"/>
    <property type="molecule type" value="Genomic_DNA"/>
</dbReference>
<feature type="region of interest" description="Disordered" evidence="10">
    <location>
        <begin position="1"/>
        <end position="25"/>
    </location>
</feature>
<keyword evidence="8 11" id="KW-0472">Membrane</keyword>
<dbReference type="GO" id="GO:0006078">
    <property type="term" value="P:(1-&gt;6)-beta-D-glucan biosynthetic process"/>
    <property type="evidence" value="ECO:0007669"/>
    <property type="project" value="TreeGrafter"/>
</dbReference>
<evidence type="ECO:0000256" key="1">
    <source>
        <dbReference type="ARBA" id="ARBA00004115"/>
    </source>
</evidence>
<dbReference type="InterPro" id="IPR037654">
    <property type="entry name" value="Big1"/>
</dbReference>
<dbReference type="KEGG" id="tve:TRV_06506"/>
<dbReference type="PANTHER" id="PTHR28285">
    <property type="entry name" value="PROTEIN BIG1"/>
    <property type="match status" value="1"/>
</dbReference>
<evidence type="ECO:0000256" key="6">
    <source>
        <dbReference type="ARBA" id="ARBA00022824"/>
    </source>
</evidence>
<evidence type="ECO:0000313" key="14">
    <source>
        <dbReference type="Proteomes" id="UP000008383"/>
    </source>
</evidence>
<name>D4DH51_TRIVH</name>
<proteinExistence type="inferred from homology"/>
<dbReference type="Pfam" id="PF20520">
    <property type="entry name" value="Ac45-VOA1_TM"/>
    <property type="match status" value="1"/>
</dbReference>
<keyword evidence="5" id="KW-0732">Signal</keyword>
<keyword evidence="9" id="KW-0961">Cell wall biogenesis/degradation</keyword>
<evidence type="ECO:0000256" key="2">
    <source>
        <dbReference type="ARBA" id="ARBA00008203"/>
    </source>
</evidence>
<evidence type="ECO:0000256" key="5">
    <source>
        <dbReference type="ARBA" id="ARBA00022729"/>
    </source>
</evidence>
<reference evidence="14" key="1">
    <citation type="journal article" date="2011" name="Genome Biol.">
        <title>Comparative and functional genomics provide insights into the pathogenicity of dermatophytic fungi.</title>
        <authorList>
            <person name="Burmester A."/>
            <person name="Shelest E."/>
            <person name="Gloeckner G."/>
            <person name="Heddergott C."/>
            <person name="Schindler S."/>
            <person name="Staib P."/>
            <person name="Heidel A."/>
            <person name="Felder M."/>
            <person name="Petzold A."/>
            <person name="Szafranski K."/>
            <person name="Feuermann M."/>
            <person name="Pedruzzi I."/>
            <person name="Priebe S."/>
            <person name="Groth M."/>
            <person name="Winkler R."/>
            <person name="Li W."/>
            <person name="Kniemeyer O."/>
            <person name="Schroeckh V."/>
            <person name="Hertweck C."/>
            <person name="Hube B."/>
            <person name="White T.C."/>
            <person name="Platzer M."/>
            <person name="Guthke R."/>
            <person name="Heitman J."/>
            <person name="Woestemeyer J."/>
            <person name="Zipfel P.F."/>
            <person name="Monod M."/>
            <person name="Brakhage A.A."/>
        </authorList>
    </citation>
    <scope>NUCLEOTIDE SEQUENCE [LARGE SCALE GENOMIC DNA]</scope>
    <source>
        <strain evidence="14">HKI 0517</strain>
    </source>
</reference>
<evidence type="ECO:0000256" key="8">
    <source>
        <dbReference type="ARBA" id="ARBA00023136"/>
    </source>
</evidence>
<evidence type="ECO:0000256" key="3">
    <source>
        <dbReference type="ARBA" id="ARBA00022089"/>
    </source>
</evidence>
<comment type="subcellular location">
    <subcellularLocation>
        <location evidence="1">Endoplasmic reticulum membrane</location>
        <topology evidence="1">Single-pass type I membrane protein</topology>
    </subcellularLocation>
</comment>
<dbReference type="GO" id="GO:0071555">
    <property type="term" value="P:cell wall organization"/>
    <property type="evidence" value="ECO:0007669"/>
    <property type="project" value="UniProtKB-KW"/>
</dbReference>
<evidence type="ECO:0000259" key="12">
    <source>
        <dbReference type="Pfam" id="PF20520"/>
    </source>
</evidence>
<accession>D4DH51</accession>
<dbReference type="HOGENOM" id="CLU_062461_0_0_1"/>
<dbReference type="AlphaFoldDB" id="D4DH51"/>
<gene>
    <name evidence="13" type="ORF">TRV_06506</name>
</gene>
<keyword evidence="6" id="KW-0256">Endoplasmic reticulum</keyword>
<dbReference type="GO" id="GO:0009272">
    <property type="term" value="P:fungal-type cell wall biogenesis"/>
    <property type="evidence" value="ECO:0007669"/>
    <property type="project" value="TreeGrafter"/>
</dbReference>
<evidence type="ECO:0000256" key="7">
    <source>
        <dbReference type="ARBA" id="ARBA00022989"/>
    </source>
</evidence>
<organism evidence="13 14">
    <name type="scientific">Trichophyton verrucosum (strain HKI 0517)</name>
    <dbReference type="NCBI Taxonomy" id="663202"/>
    <lineage>
        <taxon>Eukaryota</taxon>
        <taxon>Fungi</taxon>
        <taxon>Dikarya</taxon>
        <taxon>Ascomycota</taxon>
        <taxon>Pezizomycotina</taxon>
        <taxon>Eurotiomycetes</taxon>
        <taxon>Eurotiomycetidae</taxon>
        <taxon>Onygenales</taxon>
        <taxon>Arthrodermataceae</taxon>
        <taxon>Trichophyton</taxon>
    </lineage>
</organism>
<protein>
    <recommendedName>
        <fullName evidence="3">Protein BIG1</fullName>
    </recommendedName>
</protein>
<keyword evidence="4 11" id="KW-0812">Transmembrane</keyword>
<evidence type="ECO:0000256" key="4">
    <source>
        <dbReference type="ARBA" id="ARBA00022692"/>
    </source>
</evidence>
<comment type="similarity">
    <text evidence="2">Belongs to the BIG1 family.</text>
</comment>
<sequence length="304" mass="33150">MHSETHLRSSSSRPTGKHSKQASHKVAAANIYTSSSFKTQSSQLQSGRSLLSSVSTELSSCPSDFYILVSQPGVHILDFSNRRSAPRLRERVLQQDDLIKSSFSVSEVVGGFDAASLQKQLEKECKAETIVVNGDVLPSGYKHRPQVIMVEFPALPTDISRSSQLVENGLSQQHYGFLATLIDLLPSSNYTVLYTTTPRGTEPIADADIGHFEMGGSTLQNPLTFKREFQGRSSHDDKPKNKKKGSLFTDYQFLSPGLFMGLITTVILGTILYVGLSALNSLQVSYASFDKENGPAGAAGKKQQ</sequence>
<evidence type="ECO:0000313" key="13">
    <source>
        <dbReference type="EMBL" id="EFE38817.1"/>
    </source>
</evidence>